<keyword evidence="5" id="KW-1185">Reference proteome</keyword>
<evidence type="ECO:0000313" key="5">
    <source>
        <dbReference type="Proteomes" id="UP000004829"/>
    </source>
</evidence>
<dbReference type="Proteomes" id="UP000004829">
    <property type="component" value="Unassembled WGS sequence"/>
</dbReference>
<protein>
    <submittedName>
        <fullName evidence="4">Replication initiation protein</fullName>
    </submittedName>
</protein>
<dbReference type="EMBL" id="ALVD01000016">
    <property type="protein sequence ID" value="EJU06710.1"/>
    <property type="molecule type" value="Genomic_DNA"/>
</dbReference>
<feature type="transmembrane region" description="Helical" evidence="3">
    <location>
        <begin position="17"/>
        <end position="35"/>
    </location>
</feature>
<comment type="similarity">
    <text evidence="1">Belongs to the Gram-positive plasmids replication protein type 1 family.</text>
</comment>
<keyword evidence="2" id="KW-0235">DNA replication</keyword>
<comment type="caution">
    <text evidence="4">The sequence shown here is derived from an EMBL/GenBank/DDBJ whole genome shotgun (WGS) entry which is preliminary data.</text>
</comment>
<keyword evidence="3" id="KW-1133">Transmembrane helix</keyword>
<feature type="transmembrane region" description="Helical" evidence="3">
    <location>
        <begin position="47"/>
        <end position="65"/>
    </location>
</feature>
<organism evidence="4 5">
    <name type="scientific">Fusobacterium hwasookii ChDC F128</name>
    <dbReference type="NCBI Taxonomy" id="1216362"/>
    <lineage>
        <taxon>Bacteria</taxon>
        <taxon>Fusobacteriati</taxon>
        <taxon>Fusobacteriota</taxon>
        <taxon>Fusobacteriia</taxon>
        <taxon>Fusobacteriales</taxon>
        <taxon>Fusobacteriaceae</taxon>
        <taxon>Fusobacterium</taxon>
    </lineage>
</organism>
<evidence type="ECO:0000256" key="3">
    <source>
        <dbReference type="SAM" id="Phobius"/>
    </source>
</evidence>
<reference evidence="5" key="1">
    <citation type="journal article" date="2012" name="J. Bacteriol.">
        <title>Draft Genome Sequence of Fusobacterium nucleatum ChDC F128, Isolated from a Periodontitis Lesion.</title>
        <authorList>
            <person name="Park S.N."/>
            <person name="Kong S.W."/>
            <person name="Kim H.S."/>
            <person name="Park M.S."/>
            <person name="Lee J.W."/>
            <person name="Cho E."/>
            <person name="Lim Y.K."/>
            <person name="Choi M.H."/>
            <person name="Chang Y.H."/>
            <person name="Shin J.H."/>
            <person name="Park H.S."/>
            <person name="Choi S.H."/>
            <person name="Kook J.K."/>
        </authorList>
    </citation>
    <scope>NUCLEOTIDE SEQUENCE [LARGE SCALE GENOMIC DNA]</scope>
    <source>
        <strain evidence="5">ChDC F128</strain>
    </source>
</reference>
<name>A0ABN0GXP0_9FUSO</name>
<keyword evidence="3" id="KW-0472">Membrane</keyword>
<gene>
    <name evidence="4" type="ORF">B437_11082</name>
</gene>
<sequence>MFTTYNNKNRNKNQEPIFNYLIIFLISIFFISVLEKTKIINYLLYKINIKYIIFVAFFIALYNTIGDINYFINRKKIIKITRIKQKLIKKFYKKEIVPIIVKKLDPILNSEVIEFKFKREEEARTFLSNIKKYNIEKLLKIVNNFTYIKAVKEEKEEEEKLKKIEIIKLIRIIKEVEEQEAKSIAEAEAISLIVNREEASEEIEIKRVKKLKVKKIKDIEEVEDYLKKPTEKKRMQYKFIELMKNNKLVSLKNLNVARLQVCGDFLLFLKSKNNAYRLKKANLCNNRFCPLCSSLRAKKNAVIVLELMEYIREINKLEFVFFTLTAPNIVGEKLEEEIKEFNNSFKELIRSKEFRKVCKGYIRKLEVTYNRERADFHPHFHIVMAVNKSYFKSKDYISTALLKTLWRKFKKNDSIEAVDMKKVKMNSIKEVLEIATYCTKSSDLYDNGQEVFDYFYSALRGKQEITYSGIFADVKKLRDNGELKIENIKSLEEIQEKAIEKVWHKWKKENQEYYKYFKQELTKEEQEKFYNLDLANININ</sequence>
<evidence type="ECO:0000256" key="2">
    <source>
        <dbReference type="ARBA" id="ARBA00022705"/>
    </source>
</evidence>
<evidence type="ECO:0000256" key="1">
    <source>
        <dbReference type="ARBA" id="ARBA00008909"/>
    </source>
</evidence>
<keyword evidence="3" id="KW-0812">Transmembrane</keyword>
<evidence type="ECO:0000313" key="4">
    <source>
        <dbReference type="EMBL" id="EJU06710.1"/>
    </source>
</evidence>
<dbReference type="RefSeq" id="WP_005919970.1">
    <property type="nucleotide sequence ID" value="NZ_ALVD01000016.1"/>
</dbReference>
<accession>A0ABN0GXP0</accession>
<dbReference type="Pfam" id="PF01446">
    <property type="entry name" value="Rep_1"/>
    <property type="match status" value="1"/>
</dbReference>
<proteinExistence type="inferred from homology"/>
<dbReference type="InterPro" id="IPR000989">
    <property type="entry name" value="Rep"/>
</dbReference>